<dbReference type="EMBL" id="JABANP010000412">
    <property type="protein sequence ID" value="KAF4682716.1"/>
    <property type="molecule type" value="Genomic_DNA"/>
</dbReference>
<reference evidence="1 2" key="1">
    <citation type="submission" date="2020-04" db="EMBL/GenBank/DDBJ databases">
        <title>Perkinsus olseni comparative genomics.</title>
        <authorList>
            <person name="Bogema D.R."/>
        </authorList>
    </citation>
    <scope>NUCLEOTIDE SEQUENCE [LARGE SCALE GENOMIC DNA]</scope>
    <source>
        <strain evidence="1">00978-12</strain>
    </source>
</reference>
<protein>
    <submittedName>
        <fullName evidence="1">Uncharacterized protein</fullName>
    </submittedName>
</protein>
<accession>A0A7J6NFV5</accession>
<evidence type="ECO:0000313" key="1">
    <source>
        <dbReference type="EMBL" id="KAF4682716.1"/>
    </source>
</evidence>
<evidence type="ECO:0000313" key="2">
    <source>
        <dbReference type="Proteomes" id="UP000541610"/>
    </source>
</evidence>
<comment type="caution">
    <text evidence="1">The sequence shown here is derived from an EMBL/GenBank/DDBJ whole genome shotgun (WGS) entry which is preliminary data.</text>
</comment>
<gene>
    <name evidence="1" type="ORF">FOZ60_010216</name>
</gene>
<name>A0A7J6NFV5_PEROL</name>
<proteinExistence type="predicted"/>
<organism evidence="1 2">
    <name type="scientific">Perkinsus olseni</name>
    <name type="common">Perkinsus atlanticus</name>
    <dbReference type="NCBI Taxonomy" id="32597"/>
    <lineage>
        <taxon>Eukaryota</taxon>
        <taxon>Sar</taxon>
        <taxon>Alveolata</taxon>
        <taxon>Perkinsozoa</taxon>
        <taxon>Perkinsea</taxon>
        <taxon>Perkinsida</taxon>
        <taxon>Perkinsidae</taxon>
        <taxon>Perkinsus</taxon>
    </lineage>
</organism>
<dbReference type="Proteomes" id="UP000541610">
    <property type="component" value="Unassembled WGS sequence"/>
</dbReference>
<dbReference type="AlphaFoldDB" id="A0A7J6NFV5"/>
<dbReference type="OrthoDB" id="10300265at2759"/>
<sequence>MALVRSVSVSALEKSPGHPKSITNLGQVSFPDPKPGSTYSTCKRVFQSAGGLLAVPLKPRIVRTQSIAAFPTSTYRHDFANEPVTSCGANKPLCAYHPNANRSRLPADRFKPMWRNKSNVMIEVRNIKDPRQFWTTQRNYHRGAGGVQTSNLSMVANKTKYFHRFQQQG</sequence>